<dbReference type="AlphaFoldDB" id="A0A8H3GKV8"/>
<evidence type="ECO:0000313" key="2">
    <source>
        <dbReference type="EMBL" id="CAE6459242.1"/>
    </source>
</evidence>
<dbReference type="EMBL" id="CAJMWY010001124">
    <property type="protein sequence ID" value="CAE6459242.1"/>
    <property type="molecule type" value="Genomic_DNA"/>
</dbReference>
<feature type="region of interest" description="Disordered" evidence="1">
    <location>
        <begin position="356"/>
        <end position="387"/>
    </location>
</feature>
<dbReference type="EMBL" id="CAJMWX010001777">
    <property type="protein sequence ID" value="CAE6505166.1"/>
    <property type="molecule type" value="Genomic_DNA"/>
</dbReference>
<feature type="region of interest" description="Disordered" evidence="1">
    <location>
        <begin position="1"/>
        <end position="20"/>
    </location>
</feature>
<name>A0A8H3GKV8_9AGAM</name>
<evidence type="ECO:0000313" key="3">
    <source>
        <dbReference type="EMBL" id="CAE6505166.1"/>
    </source>
</evidence>
<dbReference type="Proteomes" id="UP000663861">
    <property type="component" value="Unassembled WGS sequence"/>
</dbReference>
<protein>
    <submittedName>
        <fullName evidence="2">Uncharacterized protein</fullName>
    </submittedName>
</protein>
<comment type="caution">
    <text evidence="2">The sequence shown here is derived from an EMBL/GenBank/DDBJ whole genome shotgun (WGS) entry which is preliminary data.</text>
</comment>
<evidence type="ECO:0000256" key="1">
    <source>
        <dbReference type="SAM" id="MobiDB-lite"/>
    </source>
</evidence>
<dbReference type="Proteomes" id="UP000663888">
    <property type="component" value="Unassembled WGS sequence"/>
</dbReference>
<accession>A0A8H3GKV8</accession>
<organism evidence="2 4">
    <name type="scientific">Rhizoctonia solani</name>
    <dbReference type="NCBI Taxonomy" id="456999"/>
    <lineage>
        <taxon>Eukaryota</taxon>
        <taxon>Fungi</taxon>
        <taxon>Dikarya</taxon>
        <taxon>Basidiomycota</taxon>
        <taxon>Agaricomycotina</taxon>
        <taxon>Agaricomycetes</taxon>
        <taxon>Cantharellales</taxon>
        <taxon>Ceratobasidiaceae</taxon>
        <taxon>Rhizoctonia</taxon>
    </lineage>
</organism>
<feature type="region of interest" description="Disordered" evidence="1">
    <location>
        <begin position="466"/>
        <end position="490"/>
    </location>
</feature>
<sequence>MSVNSEASGESNTFQRLPNAQTSSAAAHRIAQSPADFSAWAALVNLNPNPLDGEKLPELLRKQVEDSRLVPSWMFELHSPEYKVAQRFFGERASLLVFLADKELKKCPSPDEELSSEIEHALDDILRASQHVHLQFFIPPPTEADRRRPIDQLNEHAWHYEGNAQFLYRSECHVQLPQPKDYSFLTARADSAVFIQLKVNLDMEGSERQACCTLVHRDSYRSILHWANEFKRDADEKTSERQVWMAMVSGIYQRRALGFKDHYVYGTAHHSRNMLNVFAGGWTDKTSQDGNLSKDAKITLYKLGTFNMSRPPDMVRFYNLMRLSRHCALKYKMALEAVTTKSIINSLMNDKGLGSWPPEFDSRSHPSRSKSGNSGAKRPRLSSVQEEYHDSAALPANAMSGSNHSTPPHATSTDQCVHVVGVDDPLKRQFVDILSRNEEWVKVHGYLASSLHEQYDYQVEEINDQVGDSSGHGPNHSAQAAPHTVHNDVM</sequence>
<evidence type="ECO:0000313" key="4">
    <source>
        <dbReference type="Proteomes" id="UP000663861"/>
    </source>
</evidence>
<proteinExistence type="predicted"/>
<reference evidence="2" key="1">
    <citation type="submission" date="2021-01" db="EMBL/GenBank/DDBJ databases">
        <authorList>
            <person name="Kaushik A."/>
        </authorList>
    </citation>
    <scope>NUCLEOTIDE SEQUENCE</scope>
    <source>
        <strain evidence="3">AG4-R118</strain>
        <strain evidence="2">AG4-RS23</strain>
    </source>
</reference>
<gene>
    <name evidence="3" type="ORF">RDB_LOCUS158509</name>
    <name evidence="2" type="ORF">RDB_LOCUS66287</name>
</gene>